<evidence type="ECO:0000313" key="4">
    <source>
        <dbReference type="Proteomes" id="UP000663860"/>
    </source>
</evidence>
<dbReference type="Gene3D" id="3.10.20.90">
    <property type="entry name" value="Phosphatidylinositol 3-kinase Catalytic Subunit, Chain A, domain 1"/>
    <property type="match status" value="1"/>
</dbReference>
<accession>A0A813ZB93</accession>
<organism evidence="2 4">
    <name type="scientific">Adineta steineri</name>
    <dbReference type="NCBI Taxonomy" id="433720"/>
    <lineage>
        <taxon>Eukaryota</taxon>
        <taxon>Metazoa</taxon>
        <taxon>Spiralia</taxon>
        <taxon>Gnathifera</taxon>
        <taxon>Rotifera</taxon>
        <taxon>Eurotatoria</taxon>
        <taxon>Bdelloidea</taxon>
        <taxon>Adinetida</taxon>
        <taxon>Adinetidae</taxon>
        <taxon>Adineta</taxon>
    </lineage>
</organism>
<dbReference type="PROSITE" id="PS50053">
    <property type="entry name" value="UBIQUITIN_2"/>
    <property type="match status" value="1"/>
</dbReference>
<dbReference type="Proteomes" id="UP000663868">
    <property type="component" value="Unassembled WGS sequence"/>
</dbReference>
<dbReference type="InterPro" id="IPR029071">
    <property type="entry name" value="Ubiquitin-like_domsf"/>
</dbReference>
<reference evidence="2" key="1">
    <citation type="submission" date="2021-02" db="EMBL/GenBank/DDBJ databases">
        <authorList>
            <person name="Nowell W R."/>
        </authorList>
    </citation>
    <scope>NUCLEOTIDE SEQUENCE</scope>
</reference>
<dbReference type="AlphaFoldDB" id="A0A813ZB93"/>
<name>A0A813ZB93_9BILA</name>
<dbReference type="SUPFAM" id="SSF54236">
    <property type="entry name" value="Ubiquitin-like"/>
    <property type="match status" value="1"/>
</dbReference>
<dbReference type="EMBL" id="CAJOBB010000134">
    <property type="protein sequence ID" value="CAF3578977.1"/>
    <property type="molecule type" value="Genomic_DNA"/>
</dbReference>
<evidence type="ECO:0000313" key="2">
    <source>
        <dbReference type="EMBL" id="CAF0896046.1"/>
    </source>
</evidence>
<dbReference type="Pfam" id="PF00240">
    <property type="entry name" value="ubiquitin"/>
    <property type="match status" value="1"/>
</dbReference>
<sequence>MTNTDIHNRPRILHLVVSHGADQYDVHFHMERPPLVRDLMQDLENKTHVPIMNQQVFYRGERLHETPNRSLEQYGIFNGNHINLVGEKLTGTEEEHFGRLLNLERDVKVIDGLLELICNEFKRFQHRNEPRNQNERYLHDLYVRSERCRSDFQTFQSIAMNINITPSAHDAYRKKNEINALIRDRIDISSNVISAITSYQGGSNDYKLPTNDHYLFHKH</sequence>
<proteinExistence type="predicted"/>
<gene>
    <name evidence="2" type="ORF">IZO911_LOCUS11989</name>
    <name evidence="3" type="ORF">KXQ929_LOCUS4022</name>
</gene>
<evidence type="ECO:0000259" key="1">
    <source>
        <dbReference type="PROSITE" id="PS50053"/>
    </source>
</evidence>
<evidence type="ECO:0000313" key="3">
    <source>
        <dbReference type="EMBL" id="CAF3578977.1"/>
    </source>
</evidence>
<comment type="caution">
    <text evidence="2">The sequence shown here is derived from an EMBL/GenBank/DDBJ whole genome shotgun (WGS) entry which is preliminary data.</text>
</comment>
<dbReference type="EMBL" id="CAJNOE010000091">
    <property type="protein sequence ID" value="CAF0896046.1"/>
    <property type="molecule type" value="Genomic_DNA"/>
</dbReference>
<protein>
    <recommendedName>
        <fullName evidence="1">Ubiquitin-like domain-containing protein</fullName>
    </recommendedName>
</protein>
<dbReference type="InterPro" id="IPR000626">
    <property type="entry name" value="Ubiquitin-like_dom"/>
</dbReference>
<feature type="domain" description="Ubiquitin-like" evidence="1">
    <location>
        <begin position="13"/>
        <end position="91"/>
    </location>
</feature>
<dbReference type="Proteomes" id="UP000663860">
    <property type="component" value="Unassembled WGS sequence"/>
</dbReference>